<dbReference type="InterPro" id="IPR000477">
    <property type="entry name" value="RT_dom"/>
</dbReference>
<dbReference type="EMBL" id="LGRX02012022">
    <property type="protein sequence ID" value="KAK3268095.1"/>
    <property type="molecule type" value="Genomic_DNA"/>
</dbReference>
<dbReference type="AlphaFoldDB" id="A0AAE0FYT2"/>
<evidence type="ECO:0000313" key="5">
    <source>
        <dbReference type="Proteomes" id="UP001190700"/>
    </source>
</evidence>
<dbReference type="Pfam" id="PF00078">
    <property type="entry name" value="RVT_1"/>
    <property type="match status" value="1"/>
</dbReference>
<organism evidence="4 5">
    <name type="scientific">Cymbomonas tetramitiformis</name>
    <dbReference type="NCBI Taxonomy" id="36881"/>
    <lineage>
        <taxon>Eukaryota</taxon>
        <taxon>Viridiplantae</taxon>
        <taxon>Chlorophyta</taxon>
        <taxon>Pyramimonadophyceae</taxon>
        <taxon>Pyramimonadales</taxon>
        <taxon>Pyramimonadaceae</taxon>
        <taxon>Cymbomonas</taxon>
    </lineage>
</organism>
<dbReference type="SUPFAM" id="SSF56349">
    <property type="entry name" value="DNA breaking-rejoining enzymes"/>
    <property type="match status" value="1"/>
</dbReference>
<accession>A0AAE0FYT2</accession>
<dbReference type="Gene3D" id="1.10.443.10">
    <property type="entry name" value="Intergrase catalytic core"/>
    <property type="match status" value="1"/>
</dbReference>
<gene>
    <name evidence="4" type="ORF">CYMTET_23384</name>
</gene>
<evidence type="ECO:0000313" key="4">
    <source>
        <dbReference type="EMBL" id="KAK3268095.1"/>
    </source>
</evidence>
<dbReference type="InterPro" id="IPR013762">
    <property type="entry name" value="Integrase-like_cat_sf"/>
</dbReference>
<keyword evidence="5" id="KW-1185">Reference proteome</keyword>
<protein>
    <recommendedName>
        <fullName evidence="3">Reverse transcriptase domain-containing protein</fullName>
    </recommendedName>
</protein>
<feature type="compositionally biased region" description="Basic and acidic residues" evidence="2">
    <location>
        <begin position="800"/>
        <end position="809"/>
    </location>
</feature>
<dbReference type="GO" id="GO:0006310">
    <property type="term" value="P:DNA recombination"/>
    <property type="evidence" value="ECO:0007669"/>
    <property type="project" value="UniProtKB-KW"/>
</dbReference>
<dbReference type="PROSITE" id="PS50878">
    <property type="entry name" value="RT_POL"/>
    <property type="match status" value="1"/>
</dbReference>
<feature type="region of interest" description="Disordered" evidence="2">
    <location>
        <begin position="787"/>
        <end position="809"/>
    </location>
</feature>
<proteinExistence type="predicted"/>
<evidence type="ECO:0000256" key="1">
    <source>
        <dbReference type="ARBA" id="ARBA00023172"/>
    </source>
</evidence>
<dbReference type="InterPro" id="IPR043502">
    <property type="entry name" value="DNA/RNA_pol_sf"/>
</dbReference>
<dbReference type="PANTHER" id="PTHR33050:SF7">
    <property type="entry name" value="RIBONUCLEASE H"/>
    <property type="match status" value="1"/>
</dbReference>
<name>A0AAE0FYT2_9CHLO</name>
<evidence type="ECO:0000256" key="2">
    <source>
        <dbReference type="SAM" id="MobiDB-lite"/>
    </source>
</evidence>
<keyword evidence="1" id="KW-0233">DNA recombination</keyword>
<dbReference type="PANTHER" id="PTHR33050">
    <property type="entry name" value="REVERSE TRANSCRIPTASE DOMAIN-CONTAINING PROTEIN"/>
    <property type="match status" value="1"/>
</dbReference>
<dbReference type="Proteomes" id="UP001190700">
    <property type="component" value="Unassembled WGS sequence"/>
</dbReference>
<dbReference type="GO" id="GO:0003677">
    <property type="term" value="F:DNA binding"/>
    <property type="evidence" value="ECO:0007669"/>
    <property type="project" value="InterPro"/>
</dbReference>
<evidence type="ECO:0000259" key="3">
    <source>
        <dbReference type="PROSITE" id="PS50878"/>
    </source>
</evidence>
<dbReference type="SUPFAM" id="SSF56672">
    <property type="entry name" value="DNA/RNA polymerases"/>
    <property type="match status" value="1"/>
</dbReference>
<dbReference type="InterPro" id="IPR043128">
    <property type="entry name" value="Rev_trsase/Diguanyl_cyclase"/>
</dbReference>
<reference evidence="4 5" key="1">
    <citation type="journal article" date="2015" name="Genome Biol. Evol.">
        <title>Comparative Genomics of a Bacterivorous Green Alga Reveals Evolutionary Causalities and Consequences of Phago-Mixotrophic Mode of Nutrition.</title>
        <authorList>
            <person name="Burns J.A."/>
            <person name="Paasch A."/>
            <person name="Narechania A."/>
            <person name="Kim E."/>
        </authorList>
    </citation>
    <scope>NUCLEOTIDE SEQUENCE [LARGE SCALE GENOMIC DNA]</scope>
    <source>
        <strain evidence="4 5">PLY_AMNH</strain>
    </source>
</reference>
<comment type="caution">
    <text evidence="4">The sequence shown here is derived from an EMBL/GenBank/DDBJ whole genome shotgun (WGS) entry which is preliminary data.</text>
</comment>
<dbReference type="Gene3D" id="3.30.70.270">
    <property type="match status" value="1"/>
</dbReference>
<feature type="domain" description="Reverse transcriptase" evidence="3">
    <location>
        <begin position="1"/>
        <end position="201"/>
    </location>
</feature>
<dbReference type="Gene3D" id="3.10.10.10">
    <property type="entry name" value="HIV Type 1 Reverse Transcriptase, subunit A, domain 1"/>
    <property type="match status" value="1"/>
</dbReference>
<dbReference type="GO" id="GO:0015074">
    <property type="term" value="P:DNA integration"/>
    <property type="evidence" value="ECO:0007669"/>
    <property type="project" value="InterPro"/>
</dbReference>
<dbReference type="CDD" id="cd09275">
    <property type="entry name" value="RNase_HI_RT_DIRS1"/>
    <property type="match status" value="1"/>
</dbReference>
<sequence>MRRLIEEDSAAGRIFLADWRLPLGVIALGMVEKVRKGKVKYRPVSDYSRPKVGGVNARIALEPDEYSTVKDAYALLRPEYFMVKVDLENAYRSLGVASMFWPSQCFGFDVERYMDTRAPFGNRALPGIFTRFTRAIVAWMQARGMPCVGYLNDFFCVGRMRAEAEEHMMRLVEFVSFLGFCVITEKCEGPTRRIEFLGVLLSTEGEVCTAAIDEDRAEHVLARGRELRAQAARGMVRRKALESLLGLLAFCSQMVWGLSLYTMRGFAFLAATTARRTVVLHRWEVDERHFATDASGELGFGVCGKSCFSYSAGQIWHACRTSRGSPGSRGWRRLGVWWAVALWGHRMPGTTVVVNIDNTAAMFQVSRWWGPGAYLPLRKQIFYVCSKHNIRLQPVYIKLKDNLLADLLSRLQLDQFRQSRKTGTPLYRKISDLNDKLICIDHDVTILERDDWMVGPVHWVDLNIEFGPFIVDACVAPSRANSYCYRSWSRVEDAWVQLFDGLNAWGNIPFSIMKEILVNFLHAKKRQHWGTAACFLELHREVGRYRDEALAHHTRRSYGAEVRAFVTFCIAFACLGCLEALLPATDTTPCTFITFQSWPSKPVMPLTLAALAKMAALGGCVDGSLTQCSWWATIPVGFFDLFRKDNLATGKTGARNTRGALVRDDILFQEDGQVVWIRMRHSKTIQCGERQHWVPLRAVPGSPLCPVRALQRLFERTAGRPAVGLEPSSYVGHSLRRGGATAALRLDVNNIYIKMQGDWKSDFLDRYRELDVEQKLILPGAMAEAAAAAHRQPEESLELIGKERERRTS</sequence>
<dbReference type="InterPro" id="IPR011010">
    <property type="entry name" value="DNA_brk_join_enz"/>
</dbReference>
<dbReference type="InterPro" id="IPR052055">
    <property type="entry name" value="Hepadnavirus_pol/RT"/>
</dbReference>